<proteinExistence type="predicted"/>
<sequence>MPFHGTVANGSDFPGLEFMQRVESHPPQITDWMFIKYDFVVGRLTIQVIRSGMTAEDEATYNANAPCRFRN</sequence>
<dbReference type="Proteomes" id="UP000002588">
    <property type="component" value="Chromosome"/>
</dbReference>
<dbReference type="Pfam" id="PF10077">
    <property type="entry name" value="DUF2314"/>
    <property type="match status" value="1"/>
</dbReference>
<dbReference type="STRING" id="62928.azo3719"/>
<feature type="domain" description="DUF2314" evidence="1">
    <location>
        <begin position="16"/>
        <end position="64"/>
    </location>
</feature>
<reference evidence="2 3" key="1">
    <citation type="journal article" date="2006" name="Nat. Biotechnol.">
        <title>Complete genome of the mutualistic, N2-fixing grass endophyte Azoarcus sp. strain BH72.</title>
        <authorList>
            <person name="Krause A."/>
            <person name="Ramakumar A."/>
            <person name="Bartels D."/>
            <person name="Battistoni F."/>
            <person name="Bekel T."/>
            <person name="Boch J."/>
            <person name="Boehm M."/>
            <person name="Friedrich F."/>
            <person name="Hurek T."/>
            <person name="Krause L."/>
            <person name="Linke B."/>
            <person name="McHardy A.C."/>
            <person name="Sarkar A."/>
            <person name="Schneiker S."/>
            <person name="Syed A.A."/>
            <person name="Thauer R."/>
            <person name="Vorhoelter F.-J."/>
            <person name="Weidner S."/>
            <person name="Puehler A."/>
            <person name="Reinhold-Hurek B."/>
            <person name="Kaiser O."/>
            <person name="Goesmann A."/>
        </authorList>
    </citation>
    <scope>NUCLEOTIDE SEQUENCE [LARGE SCALE GENOMIC DNA]</scope>
    <source>
        <strain evidence="2 3">BH72</strain>
    </source>
</reference>
<accession>A1KBX9</accession>
<keyword evidence="3" id="KW-1185">Reference proteome</keyword>
<evidence type="ECO:0000313" key="2">
    <source>
        <dbReference type="EMBL" id="CAL96335.1"/>
    </source>
</evidence>
<dbReference type="InterPro" id="IPR018756">
    <property type="entry name" value="DUF2314"/>
</dbReference>
<dbReference type="EMBL" id="AM406670">
    <property type="protein sequence ID" value="CAL96335.1"/>
    <property type="molecule type" value="Genomic_DNA"/>
</dbReference>
<dbReference type="KEGG" id="azo:azo3719"/>
<gene>
    <name evidence="2" type="ordered locus">azo3719</name>
</gene>
<evidence type="ECO:0000259" key="1">
    <source>
        <dbReference type="Pfam" id="PF10077"/>
    </source>
</evidence>
<evidence type="ECO:0000313" key="3">
    <source>
        <dbReference type="Proteomes" id="UP000002588"/>
    </source>
</evidence>
<organism evidence="2 3">
    <name type="scientific">Azoarcus sp. (strain BH72)</name>
    <dbReference type="NCBI Taxonomy" id="418699"/>
    <lineage>
        <taxon>Bacteria</taxon>
        <taxon>Pseudomonadati</taxon>
        <taxon>Pseudomonadota</taxon>
        <taxon>Betaproteobacteria</taxon>
        <taxon>Rhodocyclales</taxon>
        <taxon>Zoogloeaceae</taxon>
        <taxon>Azoarcus</taxon>
    </lineage>
</organism>
<dbReference type="AlphaFoldDB" id="A1KBX9"/>
<name>A1KBX9_AZOSB</name>
<protein>
    <recommendedName>
        <fullName evidence="1">DUF2314 domain-containing protein</fullName>
    </recommendedName>
</protein>
<dbReference type="HOGENOM" id="CLU_2731310_0_0_4"/>